<evidence type="ECO:0000313" key="1">
    <source>
        <dbReference type="EMBL" id="GBM75529.1"/>
    </source>
</evidence>
<accession>A0A4Y2IE23</accession>
<name>A0A4Y2IE23_ARAVE</name>
<proteinExistence type="predicted"/>
<comment type="caution">
    <text evidence="1">The sequence shown here is derived from an EMBL/GenBank/DDBJ whole genome shotgun (WGS) entry which is preliminary data.</text>
</comment>
<reference evidence="1 2" key="1">
    <citation type="journal article" date="2019" name="Sci. Rep.">
        <title>Orb-weaving spider Araneus ventricosus genome elucidates the spidroin gene catalogue.</title>
        <authorList>
            <person name="Kono N."/>
            <person name="Nakamura H."/>
            <person name="Ohtoshi R."/>
            <person name="Moran D.A.P."/>
            <person name="Shinohara A."/>
            <person name="Yoshida Y."/>
            <person name="Fujiwara M."/>
            <person name="Mori M."/>
            <person name="Tomita M."/>
            <person name="Arakawa K."/>
        </authorList>
    </citation>
    <scope>NUCLEOTIDE SEQUENCE [LARGE SCALE GENOMIC DNA]</scope>
</reference>
<gene>
    <name evidence="1" type="ORF">AVEN_38110_1</name>
</gene>
<dbReference type="Proteomes" id="UP000499080">
    <property type="component" value="Unassembled WGS sequence"/>
</dbReference>
<feature type="non-terminal residue" evidence="1">
    <location>
        <position position="44"/>
    </location>
</feature>
<keyword evidence="2" id="KW-1185">Reference proteome</keyword>
<dbReference type="AlphaFoldDB" id="A0A4Y2IE23"/>
<protein>
    <submittedName>
        <fullName evidence="1">Uncharacterized protein</fullName>
    </submittedName>
</protein>
<organism evidence="1 2">
    <name type="scientific">Araneus ventricosus</name>
    <name type="common">Orbweaver spider</name>
    <name type="synonym">Epeira ventricosa</name>
    <dbReference type="NCBI Taxonomy" id="182803"/>
    <lineage>
        <taxon>Eukaryota</taxon>
        <taxon>Metazoa</taxon>
        <taxon>Ecdysozoa</taxon>
        <taxon>Arthropoda</taxon>
        <taxon>Chelicerata</taxon>
        <taxon>Arachnida</taxon>
        <taxon>Araneae</taxon>
        <taxon>Araneomorphae</taxon>
        <taxon>Entelegynae</taxon>
        <taxon>Araneoidea</taxon>
        <taxon>Araneidae</taxon>
        <taxon>Araneus</taxon>
    </lineage>
</organism>
<dbReference type="EMBL" id="BGPR01106188">
    <property type="protein sequence ID" value="GBM75529.1"/>
    <property type="molecule type" value="Genomic_DNA"/>
</dbReference>
<sequence>MALFSGSKKLAFCSIVLIWEYLQADFLPYLGAVEGVETSLQCLV</sequence>
<evidence type="ECO:0000313" key="2">
    <source>
        <dbReference type="Proteomes" id="UP000499080"/>
    </source>
</evidence>